<dbReference type="GO" id="GO:0030527">
    <property type="term" value="F:structural constituent of chromatin"/>
    <property type="evidence" value="ECO:0007669"/>
    <property type="project" value="InterPro"/>
</dbReference>
<dbReference type="InterPro" id="IPR000119">
    <property type="entry name" value="Hist_DNA-bd"/>
</dbReference>
<dbReference type="EMBL" id="CYSA01000027">
    <property type="protein sequence ID" value="CUH68017.1"/>
    <property type="molecule type" value="Genomic_DNA"/>
</dbReference>
<dbReference type="PRINTS" id="PR01727">
    <property type="entry name" value="DNABINDINGHU"/>
</dbReference>
<evidence type="ECO:0000313" key="5">
    <source>
        <dbReference type="EMBL" id="CUH68017.1"/>
    </source>
</evidence>
<dbReference type="GO" id="GO:0005829">
    <property type="term" value="C:cytosol"/>
    <property type="evidence" value="ECO:0007669"/>
    <property type="project" value="TreeGrafter"/>
</dbReference>
<evidence type="ECO:0000256" key="2">
    <source>
        <dbReference type="ARBA" id="ARBA00023067"/>
    </source>
</evidence>
<dbReference type="Gene3D" id="4.10.520.10">
    <property type="entry name" value="IHF-like DNA-binding proteins"/>
    <property type="match status" value="1"/>
</dbReference>
<dbReference type="Pfam" id="PF00216">
    <property type="entry name" value="Bac_DNA_binding"/>
    <property type="match status" value="1"/>
</dbReference>
<name>A0A0P1FKS0_THAGE</name>
<evidence type="ECO:0000256" key="3">
    <source>
        <dbReference type="ARBA" id="ARBA00023125"/>
    </source>
</evidence>
<proteinExistence type="inferred from homology"/>
<reference evidence="5 6" key="1">
    <citation type="submission" date="2015-09" db="EMBL/GenBank/DDBJ databases">
        <authorList>
            <consortium name="Swine Surveillance"/>
        </authorList>
    </citation>
    <scope>NUCLEOTIDE SEQUENCE [LARGE SCALE GENOMIC DNA]</scope>
    <source>
        <strain evidence="5 6">CECT 4357</strain>
    </source>
</reference>
<gene>
    <name evidence="5" type="primary">hupA</name>
    <name evidence="5" type="ORF">TG4357_03342</name>
</gene>
<dbReference type="STRING" id="53501.SAMN04488043_104213"/>
<evidence type="ECO:0000256" key="4">
    <source>
        <dbReference type="RuleBase" id="RU003939"/>
    </source>
</evidence>
<dbReference type="SMART" id="SM00411">
    <property type="entry name" value="BHL"/>
    <property type="match status" value="1"/>
</dbReference>
<dbReference type="SUPFAM" id="SSF47729">
    <property type="entry name" value="IHF-like DNA-binding proteins"/>
    <property type="match status" value="1"/>
</dbReference>
<dbReference type="PROSITE" id="PS00045">
    <property type="entry name" value="HISTONE_LIKE"/>
    <property type="match status" value="1"/>
</dbReference>
<keyword evidence="6" id="KW-1185">Reference proteome</keyword>
<evidence type="ECO:0000313" key="6">
    <source>
        <dbReference type="Proteomes" id="UP000051587"/>
    </source>
</evidence>
<evidence type="ECO:0008006" key="7">
    <source>
        <dbReference type="Google" id="ProtNLM"/>
    </source>
</evidence>
<protein>
    <recommendedName>
        <fullName evidence="7">DNA-binding protein HU</fullName>
    </recommendedName>
</protein>
<dbReference type="CDD" id="cd13831">
    <property type="entry name" value="HU"/>
    <property type="match status" value="1"/>
</dbReference>
<sequence>MAQKTTTTDLIAAMATAACTTKAEAATLLDAFKAVTADSLKSGKEVQIAGFGTLKPRHRAARDGRNPATGEAIQIAASVGVGFTPAKALKDALNDH</sequence>
<evidence type="ECO:0000256" key="1">
    <source>
        <dbReference type="ARBA" id="ARBA00010529"/>
    </source>
</evidence>
<dbReference type="InterPro" id="IPR010992">
    <property type="entry name" value="IHF-like_DNA-bd_dom_sf"/>
</dbReference>
<comment type="similarity">
    <text evidence="1 4">Belongs to the bacterial histone-like protein family.</text>
</comment>
<dbReference type="PANTHER" id="PTHR33175:SF3">
    <property type="entry name" value="DNA-BINDING PROTEIN HU-BETA"/>
    <property type="match status" value="1"/>
</dbReference>
<dbReference type="GO" id="GO:0003677">
    <property type="term" value="F:DNA binding"/>
    <property type="evidence" value="ECO:0007669"/>
    <property type="project" value="UniProtKB-KW"/>
</dbReference>
<dbReference type="InterPro" id="IPR020816">
    <property type="entry name" value="Histone-like_DNA-bd_CS"/>
</dbReference>
<accession>A0A0P1FKS0</accession>
<dbReference type="GO" id="GO:0030261">
    <property type="term" value="P:chromosome condensation"/>
    <property type="evidence" value="ECO:0007669"/>
    <property type="project" value="UniProtKB-KW"/>
</dbReference>
<keyword evidence="3" id="KW-0238">DNA-binding</keyword>
<dbReference type="OrthoDB" id="9799835at2"/>
<dbReference type="PANTHER" id="PTHR33175">
    <property type="entry name" value="DNA-BINDING PROTEIN HU"/>
    <property type="match status" value="1"/>
</dbReference>
<organism evidence="5 6">
    <name type="scientific">Thalassovita gelatinovora</name>
    <name type="common">Thalassobius gelatinovorus</name>
    <dbReference type="NCBI Taxonomy" id="53501"/>
    <lineage>
        <taxon>Bacteria</taxon>
        <taxon>Pseudomonadati</taxon>
        <taxon>Pseudomonadota</taxon>
        <taxon>Alphaproteobacteria</taxon>
        <taxon>Rhodobacterales</taxon>
        <taxon>Roseobacteraceae</taxon>
        <taxon>Thalassovita</taxon>
    </lineage>
</organism>
<dbReference type="Proteomes" id="UP000051587">
    <property type="component" value="Unassembled WGS sequence"/>
</dbReference>
<dbReference type="RefSeq" id="WP_058264027.1">
    <property type="nucleotide sequence ID" value="NZ_CP051181.1"/>
</dbReference>
<keyword evidence="2" id="KW-0226">DNA condensation</keyword>
<dbReference type="AlphaFoldDB" id="A0A0P1FKS0"/>